<evidence type="ECO:0000313" key="1">
    <source>
        <dbReference type="EMBL" id="RNA39805.1"/>
    </source>
</evidence>
<evidence type="ECO:0000313" key="2">
    <source>
        <dbReference type="Proteomes" id="UP000276133"/>
    </source>
</evidence>
<sequence length="70" mass="8693">MSLLIRRFRFLDNHKVGSKRHNVQTVQEKFQILTIGFVSVYKSRFNKLWMKSWFLYENIYRNPRNKPKMK</sequence>
<comment type="caution">
    <text evidence="1">The sequence shown here is derived from an EMBL/GenBank/DDBJ whole genome shotgun (WGS) entry which is preliminary data.</text>
</comment>
<proteinExistence type="predicted"/>
<name>A0A3M7SVU4_BRAPC</name>
<dbReference type="AlphaFoldDB" id="A0A3M7SVU4"/>
<gene>
    <name evidence="1" type="ORF">BpHYR1_034401</name>
</gene>
<organism evidence="1 2">
    <name type="scientific">Brachionus plicatilis</name>
    <name type="common">Marine rotifer</name>
    <name type="synonym">Brachionus muelleri</name>
    <dbReference type="NCBI Taxonomy" id="10195"/>
    <lineage>
        <taxon>Eukaryota</taxon>
        <taxon>Metazoa</taxon>
        <taxon>Spiralia</taxon>
        <taxon>Gnathifera</taxon>
        <taxon>Rotifera</taxon>
        <taxon>Eurotatoria</taxon>
        <taxon>Monogononta</taxon>
        <taxon>Pseudotrocha</taxon>
        <taxon>Ploima</taxon>
        <taxon>Brachionidae</taxon>
        <taxon>Brachionus</taxon>
    </lineage>
</organism>
<dbReference type="EMBL" id="REGN01000703">
    <property type="protein sequence ID" value="RNA39805.1"/>
    <property type="molecule type" value="Genomic_DNA"/>
</dbReference>
<dbReference type="Proteomes" id="UP000276133">
    <property type="component" value="Unassembled WGS sequence"/>
</dbReference>
<accession>A0A3M7SVU4</accession>
<keyword evidence="2" id="KW-1185">Reference proteome</keyword>
<protein>
    <submittedName>
        <fullName evidence="1">Uncharacterized protein</fullName>
    </submittedName>
</protein>
<reference evidence="1 2" key="1">
    <citation type="journal article" date="2018" name="Sci. Rep.">
        <title>Genomic signatures of local adaptation to the degree of environmental predictability in rotifers.</title>
        <authorList>
            <person name="Franch-Gras L."/>
            <person name="Hahn C."/>
            <person name="Garcia-Roger E.M."/>
            <person name="Carmona M.J."/>
            <person name="Serra M."/>
            <person name="Gomez A."/>
        </authorList>
    </citation>
    <scope>NUCLEOTIDE SEQUENCE [LARGE SCALE GENOMIC DNA]</scope>
    <source>
        <strain evidence="1">HYR1</strain>
    </source>
</reference>